<reference evidence="3" key="1">
    <citation type="submission" date="2020-05" db="EMBL/GenBank/DDBJ databases">
        <authorList>
            <person name="Chiriac C."/>
            <person name="Salcher M."/>
            <person name="Ghai R."/>
            <person name="Kavagutti S V."/>
        </authorList>
    </citation>
    <scope>NUCLEOTIDE SEQUENCE</scope>
</reference>
<dbReference type="AlphaFoldDB" id="A0A6J7TIA0"/>
<evidence type="ECO:0000256" key="1">
    <source>
        <dbReference type="SAM" id="MobiDB-lite"/>
    </source>
</evidence>
<protein>
    <submittedName>
        <fullName evidence="3">Unannotated protein</fullName>
    </submittedName>
</protein>
<keyword evidence="2" id="KW-0812">Transmembrane</keyword>
<name>A0A6J7TIA0_9ZZZZ</name>
<keyword evidence="2" id="KW-0472">Membrane</keyword>
<accession>A0A6J7TIA0</accession>
<dbReference type="EMBL" id="CAFBQI010000105">
    <property type="protein sequence ID" value="CAB5052566.1"/>
    <property type="molecule type" value="Genomic_DNA"/>
</dbReference>
<evidence type="ECO:0000256" key="2">
    <source>
        <dbReference type="SAM" id="Phobius"/>
    </source>
</evidence>
<feature type="transmembrane region" description="Helical" evidence="2">
    <location>
        <begin position="6"/>
        <end position="24"/>
    </location>
</feature>
<evidence type="ECO:0000313" key="3">
    <source>
        <dbReference type="EMBL" id="CAB5052566.1"/>
    </source>
</evidence>
<feature type="region of interest" description="Disordered" evidence="1">
    <location>
        <begin position="38"/>
        <end position="58"/>
    </location>
</feature>
<sequence length="58" mass="5967">MTEIPAAAFIWSISFAAAGLNFSISLSTIKKTLLAPSSATTAGRVSATPSPKRTLTGR</sequence>
<organism evidence="3">
    <name type="scientific">freshwater metagenome</name>
    <dbReference type="NCBI Taxonomy" id="449393"/>
    <lineage>
        <taxon>unclassified sequences</taxon>
        <taxon>metagenomes</taxon>
        <taxon>ecological metagenomes</taxon>
    </lineage>
</organism>
<keyword evidence="2" id="KW-1133">Transmembrane helix</keyword>
<proteinExistence type="predicted"/>
<gene>
    <name evidence="3" type="ORF">UFOPK4303_01077</name>
</gene>